<dbReference type="EMBL" id="BGZK01000963">
    <property type="protein sequence ID" value="GBP66610.1"/>
    <property type="molecule type" value="Genomic_DNA"/>
</dbReference>
<dbReference type="Proteomes" id="UP000299102">
    <property type="component" value="Unassembled WGS sequence"/>
</dbReference>
<evidence type="ECO:0000313" key="1">
    <source>
        <dbReference type="EMBL" id="GBP66610.1"/>
    </source>
</evidence>
<proteinExistence type="predicted"/>
<accession>A0A4C1XU19</accession>
<name>A0A4C1XU19_EUMVA</name>
<comment type="caution">
    <text evidence="1">The sequence shown here is derived from an EMBL/GenBank/DDBJ whole genome shotgun (WGS) entry which is preliminary data.</text>
</comment>
<gene>
    <name evidence="1" type="ORF">EVAR_50435_1</name>
</gene>
<dbReference type="AlphaFoldDB" id="A0A4C1XU19"/>
<evidence type="ECO:0000313" key="2">
    <source>
        <dbReference type="Proteomes" id="UP000299102"/>
    </source>
</evidence>
<keyword evidence="2" id="KW-1185">Reference proteome</keyword>
<organism evidence="1 2">
    <name type="scientific">Eumeta variegata</name>
    <name type="common">Bagworm moth</name>
    <name type="synonym">Eumeta japonica</name>
    <dbReference type="NCBI Taxonomy" id="151549"/>
    <lineage>
        <taxon>Eukaryota</taxon>
        <taxon>Metazoa</taxon>
        <taxon>Ecdysozoa</taxon>
        <taxon>Arthropoda</taxon>
        <taxon>Hexapoda</taxon>
        <taxon>Insecta</taxon>
        <taxon>Pterygota</taxon>
        <taxon>Neoptera</taxon>
        <taxon>Endopterygota</taxon>
        <taxon>Lepidoptera</taxon>
        <taxon>Glossata</taxon>
        <taxon>Ditrysia</taxon>
        <taxon>Tineoidea</taxon>
        <taxon>Psychidae</taxon>
        <taxon>Oiketicinae</taxon>
        <taxon>Eumeta</taxon>
    </lineage>
</organism>
<reference evidence="1 2" key="1">
    <citation type="journal article" date="2019" name="Commun. Biol.">
        <title>The bagworm genome reveals a unique fibroin gene that provides high tensile strength.</title>
        <authorList>
            <person name="Kono N."/>
            <person name="Nakamura H."/>
            <person name="Ohtoshi R."/>
            <person name="Tomita M."/>
            <person name="Numata K."/>
            <person name="Arakawa K."/>
        </authorList>
    </citation>
    <scope>NUCLEOTIDE SEQUENCE [LARGE SCALE GENOMIC DNA]</scope>
</reference>
<sequence>MSTSSDGDGRSAAGLWNANLIKRWTREPHRPHRGCPPPTICYPEEERFSNGDDDLVKLSSVHLEEEKVLSASTI</sequence>
<protein>
    <submittedName>
        <fullName evidence="1">Uncharacterized protein</fullName>
    </submittedName>
</protein>